<evidence type="ECO:0000256" key="1">
    <source>
        <dbReference type="SAM" id="Phobius"/>
    </source>
</evidence>
<protein>
    <submittedName>
        <fullName evidence="2">Uncharacterized protein</fullName>
    </submittedName>
</protein>
<evidence type="ECO:0000313" key="3">
    <source>
        <dbReference type="Proteomes" id="UP000536604"/>
    </source>
</evidence>
<feature type="transmembrane region" description="Helical" evidence="1">
    <location>
        <begin position="66"/>
        <end position="88"/>
    </location>
</feature>
<keyword evidence="3" id="KW-1185">Reference proteome</keyword>
<proteinExistence type="predicted"/>
<accession>A0A841ITG4</accession>
<dbReference type="Proteomes" id="UP000536604">
    <property type="component" value="Unassembled WGS sequence"/>
</dbReference>
<keyword evidence="1" id="KW-0472">Membrane</keyword>
<sequence length="102" mass="10592">MSPVQIVRTVAVALIAGGGALGLVPTGSCGAGWWRPPLGGDAVFGWFAYEELPRDGLSWIDSCDTVMAPVGSWALALAVIGAALWAGVRFSVRPRPEGTPEK</sequence>
<comment type="caution">
    <text evidence="2">The sequence shown here is derived from an EMBL/GenBank/DDBJ whole genome shotgun (WGS) entry which is preliminary data.</text>
</comment>
<evidence type="ECO:0000313" key="2">
    <source>
        <dbReference type="EMBL" id="MBB6121604.1"/>
    </source>
</evidence>
<gene>
    <name evidence="2" type="ORF">FHS13_003578</name>
</gene>
<dbReference type="RefSeq" id="WP_184293057.1">
    <property type="nucleotide sequence ID" value="NZ_JACHJO010000011.1"/>
</dbReference>
<dbReference type="EMBL" id="JACHJO010000011">
    <property type="protein sequence ID" value="MBB6121604.1"/>
    <property type="molecule type" value="Genomic_DNA"/>
</dbReference>
<dbReference type="AlphaFoldDB" id="A0A841ITG4"/>
<name>A0A841ITG4_9ACTN</name>
<reference evidence="2 3" key="1">
    <citation type="submission" date="2020-08" db="EMBL/GenBank/DDBJ databases">
        <title>Genomic Encyclopedia of Type Strains, Phase III (KMG-III): the genomes of soil and plant-associated and newly described type strains.</title>
        <authorList>
            <person name="Whitman W."/>
        </authorList>
    </citation>
    <scope>NUCLEOTIDE SEQUENCE [LARGE SCALE GENOMIC DNA]</scope>
    <source>
        <strain evidence="2 3">CECT 8712</strain>
    </source>
</reference>
<organism evidence="2 3">
    <name type="scientific">Nocardiopsis algeriensis</name>
    <dbReference type="NCBI Taxonomy" id="1478215"/>
    <lineage>
        <taxon>Bacteria</taxon>
        <taxon>Bacillati</taxon>
        <taxon>Actinomycetota</taxon>
        <taxon>Actinomycetes</taxon>
        <taxon>Streptosporangiales</taxon>
        <taxon>Nocardiopsidaceae</taxon>
        <taxon>Nocardiopsis</taxon>
    </lineage>
</organism>
<keyword evidence="1" id="KW-0812">Transmembrane</keyword>
<keyword evidence="1" id="KW-1133">Transmembrane helix</keyword>